<dbReference type="EMBL" id="CP053923">
    <property type="protein sequence ID" value="QNT70810.1"/>
    <property type="molecule type" value="Genomic_DNA"/>
</dbReference>
<proteinExistence type="predicted"/>
<keyword evidence="2" id="KW-1185">Reference proteome</keyword>
<dbReference type="KEGG" id="dvn:HQ394_17695"/>
<accession>A0A7H1N524</accession>
<reference evidence="1 2" key="1">
    <citation type="submission" date="2020-05" db="EMBL/GenBank/DDBJ databases">
        <title>Complete closed genome sequence of Defluviicoccus vanus.</title>
        <authorList>
            <person name="Bessarab I."/>
            <person name="Arumugam K."/>
            <person name="Maszenan A.M."/>
            <person name="Seviour R.J."/>
            <person name="Williams R.B."/>
        </authorList>
    </citation>
    <scope>NUCLEOTIDE SEQUENCE [LARGE SCALE GENOMIC DNA]</scope>
    <source>
        <strain evidence="1 2">Ben 114</strain>
    </source>
</reference>
<sequence>MKSHKFAVGQTVRYSPGSKSYSAPADSYKVVRLLPAEANDYQYRVKSSADGHERVVKESQLS</sequence>
<dbReference type="AlphaFoldDB" id="A0A7H1N524"/>
<evidence type="ECO:0008006" key="3">
    <source>
        <dbReference type="Google" id="ProtNLM"/>
    </source>
</evidence>
<evidence type="ECO:0000313" key="2">
    <source>
        <dbReference type="Proteomes" id="UP000516369"/>
    </source>
</evidence>
<dbReference type="Proteomes" id="UP000516369">
    <property type="component" value="Chromosome"/>
</dbReference>
<dbReference type="RefSeq" id="WP_190261275.1">
    <property type="nucleotide sequence ID" value="NZ_CP053923.1"/>
</dbReference>
<evidence type="ECO:0000313" key="1">
    <source>
        <dbReference type="EMBL" id="QNT70810.1"/>
    </source>
</evidence>
<gene>
    <name evidence="1" type="ORF">HQ394_17695</name>
</gene>
<organism evidence="1 2">
    <name type="scientific">Defluviicoccus vanus</name>
    <dbReference type="NCBI Taxonomy" id="111831"/>
    <lineage>
        <taxon>Bacteria</taxon>
        <taxon>Pseudomonadati</taxon>
        <taxon>Pseudomonadota</taxon>
        <taxon>Alphaproteobacteria</taxon>
        <taxon>Rhodospirillales</taxon>
        <taxon>Rhodospirillaceae</taxon>
        <taxon>Defluviicoccus</taxon>
    </lineage>
</organism>
<name>A0A7H1N524_9PROT</name>
<protein>
    <recommendedName>
        <fullName evidence="3">DUF2945 domain-containing protein</fullName>
    </recommendedName>
</protein>